<evidence type="ECO:0000313" key="4">
    <source>
        <dbReference type="EMBL" id="GMF38221.1"/>
    </source>
</evidence>
<dbReference type="EMBL" id="BSXT01001078">
    <property type="protein sequence ID" value="GMF38221.1"/>
    <property type="molecule type" value="Genomic_DNA"/>
</dbReference>
<dbReference type="AlphaFoldDB" id="A0A9W6XGH3"/>
<feature type="region of interest" description="Disordered" evidence="3">
    <location>
        <begin position="649"/>
        <end position="676"/>
    </location>
</feature>
<name>A0A9W6XGH3_9STRA</name>
<dbReference type="SUPFAM" id="SSF50965">
    <property type="entry name" value="Galactose oxidase, central domain"/>
    <property type="match status" value="1"/>
</dbReference>
<feature type="region of interest" description="Disordered" evidence="3">
    <location>
        <begin position="1"/>
        <end position="25"/>
    </location>
</feature>
<reference evidence="4" key="1">
    <citation type="submission" date="2023-04" db="EMBL/GenBank/DDBJ databases">
        <title>Phytophthora fragariaefolia NBRC 109709.</title>
        <authorList>
            <person name="Ichikawa N."/>
            <person name="Sato H."/>
            <person name="Tonouchi N."/>
        </authorList>
    </citation>
    <scope>NUCLEOTIDE SEQUENCE</scope>
    <source>
        <strain evidence="4">NBRC 109709</strain>
    </source>
</reference>
<evidence type="ECO:0000256" key="2">
    <source>
        <dbReference type="ARBA" id="ARBA00022737"/>
    </source>
</evidence>
<dbReference type="PANTHER" id="PTHR46093">
    <property type="entry name" value="ACYL-COA-BINDING DOMAIN-CONTAINING PROTEIN 5"/>
    <property type="match status" value="1"/>
</dbReference>
<accession>A0A9W6XGH3</accession>
<dbReference type="InterPro" id="IPR015915">
    <property type="entry name" value="Kelch-typ_b-propeller"/>
</dbReference>
<proteinExistence type="predicted"/>
<dbReference type="Gene3D" id="2.120.10.80">
    <property type="entry name" value="Kelch-type beta propeller"/>
    <property type="match status" value="2"/>
</dbReference>
<organism evidence="4 5">
    <name type="scientific">Phytophthora fragariaefolia</name>
    <dbReference type="NCBI Taxonomy" id="1490495"/>
    <lineage>
        <taxon>Eukaryota</taxon>
        <taxon>Sar</taxon>
        <taxon>Stramenopiles</taxon>
        <taxon>Oomycota</taxon>
        <taxon>Peronosporomycetes</taxon>
        <taxon>Peronosporales</taxon>
        <taxon>Peronosporaceae</taxon>
        <taxon>Phytophthora</taxon>
    </lineage>
</organism>
<dbReference type="PANTHER" id="PTHR46093:SF18">
    <property type="entry name" value="FIBRONECTIN TYPE-III DOMAIN-CONTAINING PROTEIN"/>
    <property type="match status" value="1"/>
</dbReference>
<gene>
    <name evidence="4" type="ORF">Pfra01_001094200</name>
</gene>
<dbReference type="InterPro" id="IPR011043">
    <property type="entry name" value="Gal_Oxase/kelch_b-propeller"/>
</dbReference>
<dbReference type="Proteomes" id="UP001165121">
    <property type="component" value="Unassembled WGS sequence"/>
</dbReference>
<feature type="compositionally biased region" description="Basic residues" evidence="3">
    <location>
        <begin position="193"/>
        <end position="204"/>
    </location>
</feature>
<evidence type="ECO:0000256" key="1">
    <source>
        <dbReference type="ARBA" id="ARBA00022441"/>
    </source>
</evidence>
<dbReference type="Pfam" id="PF24681">
    <property type="entry name" value="Kelch_KLHDC2_KLHL20_DRC7"/>
    <property type="match status" value="2"/>
</dbReference>
<protein>
    <submittedName>
        <fullName evidence="4">Unnamed protein product</fullName>
    </submittedName>
</protein>
<feature type="region of interest" description="Disordered" evidence="3">
    <location>
        <begin position="127"/>
        <end position="162"/>
    </location>
</feature>
<evidence type="ECO:0000313" key="5">
    <source>
        <dbReference type="Proteomes" id="UP001165121"/>
    </source>
</evidence>
<feature type="compositionally biased region" description="Polar residues" evidence="3">
    <location>
        <begin position="658"/>
        <end position="676"/>
    </location>
</feature>
<comment type="caution">
    <text evidence="4">The sequence shown here is derived from an EMBL/GenBank/DDBJ whole genome shotgun (WGS) entry which is preliminary data.</text>
</comment>
<dbReference type="OrthoDB" id="10251809at2759"/>
<evidence type="ECO:0000256" key="3">
    <source>
        <dbReference type="SAM" id="MobiDB-lite"/>
    </source>
</evidence>
<keyword evidence="5" id="KW-1185">Reference proteome</keyword>
<keyword evidence="2" id="KW-0677">Repeat</keyword>
<sequence length="676" mass="73045">MTVTPTPKKTHGSHQKLQDESSNTDQSTTWNFIHMALPAFSSCISPIKCRHASVTEHQAVATNFHLAWSTGLGRTGTRAGAKRVAAAGAAGVEVDLPTDLAGIHFEFTAGTLTIHCQNFTGDVVLSKPTGKASRPKQQAAGSPSKKRTIDLSASDDDDDEADAKRVRPNFLNEAEQTLLLAQLDAPQNSKGSQKVRGKAKKAKSERKADVAADASTTDANSELSADSASEVVPATDGKVGKKTPTKKNKKKATTPAKGAVNSFFLQEPKQSTPHKSTLDSNKKRTRTPKSRSESSPSGSIMELMSGPPKPKQAGALFVFPDHQLIYGGSDDEEHTLGDLHVFDMKTHRWTTPLNCATITRAWHDAVFLASKNLVLVFGGERNAQAEGELDILSDIAVLDTECLLWYPPAIRGTPPSARSGHTCTAIGNDVVVFGGSRGRSRQSSVHILNTGEWLERYIQWFMHIMVTLLLSNIDDWNWKMVKVDGKPPSARTYHTAVAVGDDIVYFGGNDSSKSFNAVHVLKKSSKKSGDDFWSWFHPTALGTPPQARTGHSATLLDNGKILVFGGWDPQRDDANAPTTVFDDAFLLDSETWEWQPAVFTDEGKPNRGRVGHGAAIDSSGCVHLFGGQNTAEQRLDDICTISIVQKHEEQTTEAKDAIQSTSGDAATTNNLETSSV</sequence>
<keyword evidence="1" id="KW-0880">Kelch repeat</keyword>
<feature type="compositionally biased region" description="Basic residues" evidence="3">
    <location>
        <begin position="240"/>
        <end position="252"/>
    </location>
</feature>
<feature type="region of interest" description="Disordered" evidence="3">
    <location>
        <begin position="183"/>
        <end position="305"/>
    </location>
</feature>